<gene>
    <name evidence="2" type="ORF">RSO01_18560</name>
</gene>
<dbReference type="EMBL" id="BKAJ01000031">
    <property type="protein sequence ID" value="GEP54690.1"/>
    <property type="molecule type" value="Genomic_DNA"/>
</dbReference>
<organism evidence="2 3">
    <name type="scientific">Reyranella soli</name>
    <dbReference type="NCBI Taxonomy" id="1230389"/>
    <lineage>
        <taxon>Bacteria</taxon>
        <taxon>Pseudomonadati</taxon>
        <taxon>Pseudomonadota</taxon>
        <taxon>Alphaproteobacteria</taxon>
        <taxon>Hyphomicrobiales</taxon>
        <taxon>Reyranellaceae</taxon>
        <taxon>Reyranella</taxon>
    </lineage>
</organism>
<feature type="region of interest" description="Disordered" evidence="1">
    <location>
        <begin position="30"/>
        <end position="77"/>
    </location>
</feature>
<dbReference type="AlphaFoldDB" id="A0A512N6S9"/>
<comment type="caution">
    <text evidence="2">The sequence shown here is derived from an EMBL/GenBank/DDBJ whole genome shotgun (WGS) entry which is preliminary data.</text>
</comment>
<accession>A0A512N6S9</accession>
<keyword evidence="3" id="KW-1185">Reference proteome</keyword>
<evidence type="ECO:0000313" key="2">
    <source>
        <dbReference type="EMBL" id="GEP54690.1"/>
    </source>
</evidence>
<proteinExistence type="predicted"/>
<reference evidence="2 3" key="1">
    <citation type="submission" date="2019-07" db="EMBL/GenBank/DDBJ databases">
        <title>Whole genome shotgun sequence of Reyranella soli NBRC 108950.</title>
        <authorList>
            <person name="Hosoyama A."/>
            <person name="Uohara A."/>
            <person name="Ohji S."/>
            <person name="Ichikawa N."/>
        </authorList>
    </citation>
    <scope>NUCLEOTIDE SEQUENCE [LARGE SCALE GENOMIC DNA]</scope>
    <source>
        <strain evidence="2 3">NBRC 108950</strain>
    </source>
</reference>
<name>A0A512N6S9_9HYPH</name>
<evidence type="ECO:0000256" key="1">
    <source>
        <dbReference type="SAM" id="MobiDB-lite"/>
    </source>
</evidence>
<dbReference type="Proteomes" id="UP000321058">
    <property type="component" value="Unassembled WGS sequence"/>
</dbReference>
<feature type="compositionally biased region" description="Low complexity" evidence="1">
    <location>
        <begin position="333"/>
        <end position="359"/>
    </location>
</feature>
<dbReference type="RefSeq" id="WP_147148461.1">
    <property type="nucleotide sequence ID" value="NZ_BKAJ01000031.1"/>
</dbReference>
<feature type="compositionally biased region" description="Pro residues" evidence="1">
    <location>
        <begin position="44"/>
        <end position="54"/>
    </location>
</feature>
<sequence>MQLDAKRNFFSIFSGYLHLPVLAPRFQTDIPDFYGPQKSEQDPDGPPLPPTPPAEPDDLVVGRSPLPPALEPDPWDGHQLHAAVRPITPFNARLPTLPIKPQPIDPPTYSHGSPEGLPADHHTIVLHRELRIKVDYKDGDGSLDLRLNQVNDLHDNDVGSTQYQTLHDNDVVTEGGASTVPWPHHDVVPMSELAQAAEAWAPPNPYAGDTDTPESVVGAMRARGDSSDGTGPDTLHEGVTIDGVKVASDAATPTGPGDLVPTAPVESHSFEHPTNAAVIETGGNSVGNHAAVIDEQGAIGTMLVMGNSYQSDAIIQTNILIDHSAVAGTAEWPTSRPAATRPTTSPSSSRRSTSRIPTRWATSAA</sequence>
<dbReference type="OrthoDB" id="8283038at2"/>
<feature type="region of interest" description="Disordered" evidence="1">
    <location>
        <begin position="331"/>
        <end position="365"/>
    </location>
</feature>
<protein>
    <submittedName>
        <fullName evidence="2">Uncharacterized protein</fullName>
    </submittedName>
</protein>
<evidence type="ECO:0000313" key="3">
    <source>
        <dbReference type="Proteomes" id="UP000321058"/>
    </source>
</evidence>